<keyword evidence="4 8" id="KW-1133">Transmembrane helix</keyword>
<proteinExistence type="predicted"/>
<keyword evidence="10" id="KW-1185">Reference proteome</keyword>
<feature type="transmembrane region" description="Helical" evidence="8">
    <location>
        <begin position="382"/>
        <end position="403"/>
    </location>
</feature>
<gene>
    <name evidence="9" type="primary">clcA</name>
    <name evidence="9" type="ORF">LJ725_17105</name>
</gene>
<feature type="transmembrane region" description="Helical" evidence="8">
    <location>
        <begin position="330"/>
        <end position="351"/>
    </location>
</feature>
<feature type="transmembrane region" description="Helical" evidence="8">
    <location>
        <begin position="109"/>
        <end position="127"/>
    </location>
</feature>
<comment type="caution">
    <text evidence="9">The sequence shown here is derived from an EMBL/GenBank/DDBJ whole genome shotgun (WGS) entry which is preliminary data.</text>
</comment>
<evidence type="ECO:0000256" key="3">
    <source>
        <dbReference type="ARBA" id="ARBA00022692"/>
    </source>
</evidence>
<organism evidence="9 10">
    <name type="scientific">Reyranella aquatilis</name>
    <dbReference type="NCBI Taxonomy" id="2035356"/>
    <lineage>
        <taxon>Bacteria</taxon>
        <taxon>Pseudomonadati</taxon>
        <taxon>Pseudomonadota</taxon>
        <taxon>Alphaproteobacteria</taxon>
        <taxon>Hyphomicrobiales</taxon>
        <taxon>Reyranellaceae</taxon>
        <taxon>Reyranella</taxon>
    </lineage>
</organism>
<evidence type="ECO:0000256" key="7">
    <source>
        <dbReference type="ARBA" id="ARBA00023214"/>
    </source>
</evidence>
<feature type="transmembrane region" description="Helical" evidence="8">
    <location>
        <begin position="357"/>
        <end position="375"/>
    </location>
</feature>
<dbReference type="SUPFAM" id="SSF81340">
    <property type="entry name" value="Clc chloride channel"/>
    <property type="match status" value="1"/>
</dbReference>
<dbReference type="PANTHER" id="PTHR45711:SF6">
    <property type="entry name" value="CHLORIDE CHANNEL PROTEIN"/>
    <property type="match status" value="1"/>
</dbReference>
<dbReference type="Proteomes" id="UP001198862">
    <property type="component" value="Unassembled WGS sequence"/>
</dbReference>
<dbReference type="CDD" id="cd01031">
    <property type="entry name" value="EriC"/>
    <property type="match status" value="1"/>
</dbReference>
<feature type="transmembrane region" description="Helical" evidence="8">
    <location>
        <begin position="58"/>
        <end position="77"/>
    </location>
</feature>
<dbReference type="Gene3D" id="1.10.3080.10">
    <property type="entry name" value="Clc chloride channel"/>
    <property type="match status" value="1"/>
</dbReference>
<evidence type="ECO:0000256" key="4">
    <source>
        <dbReference type="ARBA" id="ARBA00022989"/>
    </source>
</evidence>
<feature type="transmembrane region" description="Helical" evidence="8">
    <location>
        <begin position="157"/>
        <end position="180"/>
    </location>
</feature>
<feature type="transmembrane region" description="Helical" evidence="8">
    <location>
        <begin position="295"/>
        <end position="318"/>
    </location>
</feature>
<name>A0ABS8KX61_9HYPH</name>
<protein>
    <submittedName>
        <fullName evidence="9">H(+)/Cl(-) exchange transporter ClcA</fullName>
    </submittedName>
</protein>
<evidence type="ECO:0000256" key="2">
    <source>
        <dbReference type="ARBA" id="ARBA00022448"/>
    </source>
</evidence>
<dbReference type="PRINTS" id="PR00762">
    <property type="entry name" value="CLCHANNEL"/>
</dbReference>
<dbReference type="EMBL" id="JAJISD010000007">
    <property type="protein sequence ID" value="MCC8430691.1"/>
    <property type="molecule type" value="Genomic_DNA"/>
</dbReference>
<feature type="transmembrane region" description="Helical" evidence="8">
    <location>
        <begin position="15"/>
        <end position="38"/>
    </location>
</feature>
<accession>A0ABS8KX61</accession>
<dbReference type="NCBIfam" id="NF003640">
    <property type="entry name" value="PRK05277.1"/>
    <property type="match status" value="1"/>
</dbReference>
<evidence type="ECO:0000256" key="1">
    <source>
        <dbReference type="ARBA" id="ARBA00004141"/>
    </source>
</evidence>
<keyword evidence="2" id="KW-0813">Transport</keyword>
<evidence type="ECO:0000313" key="9">
    <source>
        <dbReference type="EMBL" id="MCC8430691.1"/>
    </source>
</evidence>
<feature type="transmembrane region" description="Helical" evidence="8">
    <location>
        <begin position="192"/>
        <end position="213"/>
    </location>
</feature>
<evidence type="ECO:0000256" key="5">
    <source>
        <dbReference type="ARBA" id="ARBA00023065"/>
    </source>
</evidence>
<evidence type="ECO:0000313" key="10">
    <source>
        <dbReference type="Proteomes" id="UP001198862"/>
    </source>
</evidence>
<keyword evidence="5" id="KW-0406">Ion transport</keyword>
<evidence type="ECO:0000256" key="8">
    <source>
        <dbReference type="SAM" id="Phobius"/>
    </source>
</evidence>
<comment type="subcellular location">
    <subcellularLocation>
        <location evidence="1">Membrane</location>
        <topology evidence="1">Multi-pass membrane protein</topology>
    </subcellularLocation>
</comment>
<sequence length="456" mass="46702">MASGDRPAGQSISDAALYVLAALCGAATGVLGAGFHLIVDTLVRWPSWLVAYMGHGPLTMVVAAAIAAVALVAAFFLTRRVAPEAAGSGVQEIEGAMEGLREVRWRRVLPVKFVGGVLALSSGLVAGREGPTIHMGASIAQAVSERLKLSESELRGLLAAGAAAGLAAAFNAPLAAILFVIEETRKQFRYTLRSYTAVIIASTASAIGMELVGGTAPQLKLDNAEMPLSLLPAFLVLGVFLGGLGIVFNRTLLFLLDWVADTFRKVPFVPALLVGAAVGVLALVLPQAVGGGELLIPGIVSANLPITALLLLCLLRFVGVMVSYPVGVPGGIFAPLLTLATTVGLIGAWLLQTAVPLPPLAGAAFVIAAMGGLFSASIRAPLVGVVLAAELTGGYALILPLIVTCVTANAVSQALGGRPIYELLLERTLRLSGQAVPPPVTTGVLSPVGVDEDRRA</sequence>
<feature type="transmembrane region" description="Helical" evidence="8">
    <location>
        <begin position="233"/>
        <end position="256"/>
    </location>
</feature>
<keyword evidence="7" id="KW-0868">Chloride</keyword>
<feature type="transmembrane region" description="Helical" evidence="8">
    <location>
        <begin position="268"/>
        <end position="289"/>
    </location>
</feature>
<keyword evidence="3 8" id="KW-0812">Transmembrane</keyword>
<keyword evidence="6 8" id="KW-0472">Membrane</keyword>
<evidence type="ECO:0000256" key="6">
    <source>
        <dbReference type="ARBA" id="ARBA00023136"/>
    </source>
</evidence>
<dbReference type="InterPro" id="IPR014743">
    <property type="entry name" value="Cl-channel_core"/>
</dbReference>
<dbReference type="PANTHER" id="PTHR45711">
    <property type="entry name" value="CHLORIDE CHANNEL PROTEIN"/>
    <property type="match status" value="1"/>
</dbReference>
<dbReference type="Pfam" id="PF00654">
    <property type="entry name" value="Voltage_CLC"/>
    <property type="match status" value="1"/>
</dbReference>
<dbReference type="RefSeq" id="WP_230551844.1">
    <property type="nucleotide sequence ID" value="NZ_JAJISD010000007.1"/>
</dbReference>
<reference evidence="9 10" key="1">
    <citation type="submission" date="2021-11" db="EMBL/GenBank/DDBJ databases">
        <authorList>
            <person name="Lee D.-H."/>
            <person name="Kim S.-B."/>
        </authorList>
    </citation>
    <scope>NUCLEOTIDE SEQUENCE [LARGE SCALE GENOMIC DNA]</scope>
    <source>
        <strain evidence="9 10">KCTC 52223</strain>
    </source>
</reference>
<dbReference type="InterPro" id="IPR001807">
    <property type="entry name" value="ClC"/>
</dbReference>